<dbReference type="Pfam" id="PF00355">
    <property type="entry name" value="Rieske"/>
    <property type="match status" value="1"/>
</dbReference>
<reference evidence="6" key="1">
    <citation type="submission" date="2022-09" db="EMBL/GenBank/DDBJ databases">
        <title>Novosphingobium sp. Nov., a polycyclic aromatic hydrocarbon-degrading bacterium isolated form mangrove sediments in HongKong.</title>
        <authorList>
            <person name="Hu Z."/>
        </authorList>
    </citation>
    <scope>NUCLEOTIDE SEQUENCE</scope>
    <source>
        <strain evidence="6">HK4-1</strain>
    </source>
</reference>
<name>A0ABT2I268_9SPHN</name>
<accession>A0ABT2I268</accession>
<evidence type="ECO:0000259" key="5">
    <source>
        <dbReference type="PROSITE" id="PS51296"/>
    </source>
</evidence>
<sequence>MTELFVICETMEVQEEEVRGFVLARQIDGRMEPWPILITRKGGTFHAYENACPHDGARLDTGTGEFLDDEGNFLKCSVHGDLFDLDDGKCFIGPGKGGHLKRIDIIIDDGDICMIDDTLTEEDGLHLSEPDEHPEVMITSD</sequence>
<keyword evidence="3" id="KW-0408">Iron</keyword>
<feature type="domain" description="Rieske" evidence="5">
    <location>
        <begin position="19"/>
        <end position="114"/>
    </location>
</feature>
<dbReference type="InterPro" id="IPR017941">
    <property type="entry name" value="Rieske_2Fe-2S"/>
</dbReference>
<dbReference type="InterPro" id="IPR036922">
    <property type="entry name" value="Rieske_2Fe-2S_sf"/>
</dbReference>
<evidence type="ECO:0000256" key="1">
    <source>
        <dbReference type="ARBA" id="ARBA00022714"/>
    </source>
</evidence>
<proteinExistence type="predicted"/>
<dbReference type="SUPFAM" id="SSF50022">
    <property type="entry name" value="ISP domain"/>
    <property type="match status" value="1"/>
</dbReference>
<evidence type="ECO:0000256" key="4">
    <source>
        <dbReference type="ARBA" id="ARBA00023014"/>
    </source>
</evidence>
<evidence type="ECO:0000313" key="7">
    <source>
        <dbReference type="Proteomes" id="UP001165583"/>
    </source>
</evidence>
<dbReference type="CDD" id="cd03467">
    <property type="entry name" value="Rieske"/>
    <property type="match status" value="1"/>
</dbReference>
<dbReference type="RefSeq" id="WP_260044484.1">
    <property type="nucleotide sequence ID" value="NZ_JANZXA010000002.1"/>
</dbReference>
<dbReference type="EMBL" id="JANZXA010000002">
    <property type="protein sequence ID" value="MCT2398901.1"/>
    <property type="molecule type" value="Genomic_DNA"/>
</dbReference>
<dbReference type="PROSITE" id="PS51296">
    <property type="entry name" value="RIESKE"/>
    <property type="match status" value="1"/>
</dbReference>
<evidence type="ECO:0000313" key="6">
    <source>
        <dbReference type="EMBL" id="MCT2398901.1"/>
    </source>
</evidence>
<keyword evidence="1" id="KW-0001">2Fe-2S</keyword>
<dbReference type="Proteomes" id="UP001165583">
    <property type="component" value="Unassembled WGS sequence"/>
</dbReference>
<dbReference type="PANTHER" id="PTHR40261">
    <property type="match status" value="1"/>
</dbReference>
<organism evidence="6 7">
    <name type="scientific">Novosphingobium mangrovi</name>
    <name type="common">ex Huang et al. 2023</name>
    <dbReference type="NCBI Taxonomy" id="2976432"/>
    <lineage>
        <taxon>Bacteria</taxon>
        <taxon>Pseudomonadati</taxon>
        <taxon>Pseudomonadota</taxon>
        <taxon>Alphaproteobacteria</taxon>
        <taxon>Sphingomonadales</taxon>
        <taxon>Sphingomonadaceae</taxon>
        <taxon>Novosphingobium</taxon>
    </lineage>
</organism>
<keyword evidence="4" id="KW-0411">Iron-sulfur</keyword>
<dbReference type="Gene3D" id="2.102.10.10">
    <property type="entry name" value="Rieske [2Fe-2S] iron-sulphur domain"/>
    <property type="match status" value="1"/>
</dbReference>
<gene>
    <name evidence="6" type="ORF">NZK81_05040</name>
</gene>
<keyword evidence="7" id="KW-1185">Reference proteome</keyword>
<comment type="caution">
    <text evidence="6">The sequence shown here is derived from an EMBL/GenBank/DDBJ whole genome shotgun (WGS) entry which is preliminary data.</text>
</comment>
<protein>
    <submittedName>
        <fullName evidence="6">Rieske 2Fe-2S domain-containing protein</fullName>
    </submittedName>
</protein>
<evidence type="ECO:0000256" key="3">
    <source>
        <dbReference type="ARBA" id="ARBA00023004"/>
    </source>
</evidence>
<evidence type="ECO:0000256" key="2">
    <source>
        <dbReference type="ARBA" id="ARBA00022723"/>
    </source>
</evidence>
<dbReference type="PANTHER" id="PTHR40261:SF1">
    <property type="entry name" value="RIESKE DOMAIN-CONTAINING PROTEIN"/>
    <property type="match status" value="1"/>
</dbReference>
<keyword evidence="2" id="KW-0479">Metal-binding</keyword>